<gene>
    <name evidence="5" type="ORF">DBRI00130_LOCUS14487</name>
</gene>
<proteinExistence type="predicted"/>
<feature type="region of interest" description="Disordered" evidence="3">
    <location>
        <begin position="1"/>
        <end position="42"/>
    </location>
</feature>
<dbReference type="GO" id="GO:0008623">
    <property type="term" value="C:CHRAC"/>
    <property type="evidence" value="ECO:0007669"/>
    <property type="project" value="TreeGrafter"/>
</dbReference>
<dbReference type="Pfam" id="PF00808">
    <property type="entry name" value="CBFD_NFYB_HMF"/>
    <property type="match status" value="1"/>
</dbReference>
<dbReference type="InterPro" id="IPR051377">
    <property type="entry name" value="DNA_Pol-Epsilon_Subunit"/>
</dbReference>
<organism evidence="5">
    <name type="scientific">Ditylum brightwellii</name>
    <dbReference type="NCBI Taxonomy" id="49249"/>
    <lineage>
        <taxon>Eukaryota</taxon>
        <taxon>Sar</taxon>
        <taxon>Stramenopiles</taxon>
        <taxon>Ochrophyta</taxon>
        <taxon>Bacillariophyta</taxon>
        <taxon>Mediophyceae</taxon>
        <taxon>Lithodesmiophycidae</taxon>
        <taxon>Lithodesmiales</taxon>
        <taxon>Lithodesmiaceae</taxon>
        <taxon>Ditylum</taxon>
    </lineage>
</organism>
<comment type="subcellular location">
    <subcellularLocation>
        <location evidence="1">Nucleus</location>
    </subcellularLocation>
</comment>
<reference evidence="5" key="1">
    <citation type="submission" date="2021-01" db="EMBL/GenBank/DDBJ databases">
        <authorList>
            <person name="Corre E."/>
            <person name="Pelletier E."/>
            <person name="Niang G."/>
            <person name="Scheremetjew M."/>
            <person name="Finn R."/>
            <person name="Kale V."/>
            <person name="Holt S."/>
            <person name="Cochrane G."/>
            <person name="Meng A."/>
            <person name="Brown T."/>
            <person name="Cohen L."/>
        </authorList>
    </citation>
    <scope>NUCLEOTIDE SEQUENCE</scope>
    <source>
        <strain evidence="5">GSO104</strain>
    </source>
</reference>
<dbReference type="PANTHER" id="PTHR46172:SF1">
    <property type="entry name" value="DNA POLYMERASE EPSILON SUBUNIT 3"/>
    <property type="match status" value="1"/>
</dbReference>
<dbReference type="GO" id="GO:0031490">
    <property type="term" value="F:chromatin DNA binding"/>
    <property type="evidence" value="ECO:0007669"/>
    <property type="project" value="TreeGrafter"/>
</dbReference>
<dbReference type="GO" id="GO:0008622">
    <property type="term" value="C:epsilon DNA polymerase complex"/>
    <property type="evidence" value="ECO:0007669"/>
    <property type="project" value="TreeGrafter"/>
</dbReference>
<evidence type="ECO:0000256" key="1">
    <source>
        <dbReference type="ARBA" id="ARBA00004123"/>
    </source>
</evidence>
<evidence type="ECO:0000313" key="5">
    <source>
        <dbReference type="EMBL" id="CAE4606368.1"/>
    </source>
</evidence>
<dbReference type="GO" id="GO:0006272">
    <property type="term" value="P:leading strand elongation"/>
    <property type="evidence" value="ECO:0007669"/>
    <property type="project" value="TreeGrafter"/>
</dbReference>
<dbReference type="Gene3D" id="1.10.20.10">
    <property type="entry name" value="Histone, subunit A"/>
    <property type="match status" value="1"/>
</dbReference>
<evidence type="ECO:0000256" key="2">
    <source>
        <dbReference type="ARBA" id="ARBA00023242"/>
    </source>
</evidence>
<feature type="compositionally biased region" description="Low complexity" evidence="3">
    <location>
        <begin position="19"/>
        <end position="28"/>
    </location>
</feature>
<evidence type="ECO:0000259" key="4">
    <source>
        <dbReference type="Pfam" id="PF00808"/>
    </source>
</evidence>
<evidence type="ECO:0000256" key="3">
    <source>
        <dbReference type="SAM" id="MobiDB-lite"/>
    </source>
</evidence>
<accession>A0A6S8YR06</accession>
<feature type="compositionally biased region" description="Basic and acidic residues" evidence="3">
    <location>
        <begin position="1"/>
        <end position="12"/>
    </location>
</feature>
<dbReference type="GO" id="GO:0046982">
    <property type="term" value="F:protein heterodimerization activity"/>
    <property type="evidence" value="ECO:0007669"/>
    <property type="project" value="InterPro"/>
</dbReference>
<dbReference type="InterPro" id="IPR003958">
    <property type="entry name" value="CBFA_NFYB_domain"/>
</dbReference>
<feature type="domain" description="Transcription factor CBF/NF-Y/archaeal histone" evidence="4">
    <location>
        <begin position="45"/>
        <end position="107"/>
    </location>
</feature>
<dbReference type="GO" id="GO:0031507">
    <property type="term" value="P:heterochromatin formation"/>
    <property type="evidence" value="ECO:0007669"/>
    <property type="project" value="TreeGrafter"/>
</dbReference>
<dbReference type="InterPro" id="IPR009072">
    <property type="entry name" value="Histone-fold"/>
</dbReference>
<dbReference type="PANTHER" id="PTHR46172">
    <property type="entry name" value="DNA POLYMERASE EPSILON SUBUNIT 3"/>
    <property type="match status" value="1"/>
</dbReference>
<dbReference type="EMBL" id="HBNS01018134">
    <property type="protein sequence ID" value="CAE4606368.1"/>
    <property type="molecule type" value="Transcribed_RNA"/>
</dbReference>
<dbReference type="SUPFAM" id="SSF47113">
    <property type="entry name" value="Histone-fold"/>
    <property type="match status" value="1"/>
</dbReference>
<dbReference type="GO" id="GO:0006974">
    <property type="term" value="P:DNA damage response"/>
    <property type="evidence" value="ECO:0007669"/>
    <property type="project" value="TreeGrafter"/>
</dbReference>
<dbReference type="CDD" id="cd22928">
    <property type="entry name" value="HFD_POLE3_DPB4"/>
    <property type="match status" value="1"/>
</dbReference>
<dbReference type="AlphaFoldDB" id="A0A6S8YR06"/>
<sequence length="115" mass="11947">MSPLTSDDKDKASTTAQNSSKSPTTHSSSGGGGGGSTGTAEFEPPLACVRRLLKTSLSSSTNVGKDASSAFARACGIFVIYLTACANDFARENKRQTITANDVMAAVKVREALLW</sequence>
<name>A0A6S8YR06_9STRA</name>
<protein>
    <recommendedName>
        <fullName evidence="4">Transcription factor CBF/NF-Y/archaeal histone domain-containing protein</fullName>
    </recommendedName>
</protein>
<keyword evidence="2" id="KW-0539">Nucleus</keyword>